<dbReference type="AlphaFoldDB" id="H1DCV8"/>
<dbReference type="Pfam" id="PF13004">
    <property type="entry name" value="BACON"/>
    <property type="match status" value="3"/>
</dbReference>
<evidence type="ECO:0000313" key="3">
    <source>
        <dbReference type="EMBL" id="EHP51163.1"/>
    </source>
</evidence>
<dbReference type="STRING" id="742817.HMPREF9449_00165"/>
<feature type="domain" description="DUF5689" evidence="2">
    <location>
        <begin position="213"/>
        <end position="403"/>
    </location>
</feature>
<dbReference type="eggNOG" id="COG3210">
    <property type="taxonomic scope" value="Bacteria"/>
</dbReference>
<organism evidence="3 4">
    <name type="scientific">Odoribacter laneus YIT 12061</name>
    <dbReference type="NCBI Taxonomy" id="742817"/>
    <lineage>
        <taxon>Bacteria</taxon>
        <taxon>Pseudomonadati</taxon>
        <taxon>Bacteroidota</taxon>
        <taxon>Bacteroidia</taxon>
        <taxon>Bacteroidales</taxon>
        <taxon>Odoribacteraceae</taxon>
        <taxon>Odoribacter</taxon>
    </lineage>
</organism>
<dbReference type="Gene3D" id="2.60.40.10">
    <property type="entry name" value="Immunoglobulins"/>
    <property type="match status" value="3"/>
</dbReference>
<gene>
    <name evidence="3" type="ORF">HMPREF9449_00165</name>
</gene>
<evidence type="ECO:0000313" key="4">
    <source>
        <dbReference type="Proteomes" id="UP000004892"/>
    </source>
</evidence>
<dbReference type="InterPro" id="IPR043744">
    <property type="entry name" value="DUF5689"/>
</dbReference>
<evidence type="ECO:0008006" key="5">
    <source>
        <dbReference type="Google" id="ProtNLM"/>
    </source>
</evidence>
<dbReference type="GeneID" id="98067833"/>
<dbReference type="PATRIC" id="fig|742817.3.peg.171"/>
<evidence type="ECO:0000259" key="2">
    <source>
        <dbReference type="Pfam" id="PF18942"/>
    </source>
</evidence>
<dbReference type="InterPro" id="IPR024361">
    <property type="entry name" value="BACON"/>
</dbReference>
<dbReference type="CDD" id="cd14948">
    <property type="entry name" value="BACON"/>
    <property type="match status" value="3"/>
</dbReference>
<dbReference type="EMBL" id="ADMC01000001">
    <property type="protein sequence ID" value="EHP51163.1"/>
    <property type="molecule type" value="Genomic_DNA"/>
</dbReference>
<sequence length="782" mass="84695">MKKTFSTPTRGLSIFSTLVLILSLSLSGCKDDKDEALPTLEINKHSISLALEGGSEEIILSTNQSWSIHTESSWLTLDPASGKGDAKVKVSANKNTDYQLRETTLTITAGSLIEKVTVSQPGLEPVLSVNPQVMEFEVAGGHQTLAITSNVKWTTSFSEETDWISLQVSADSTSMEITASPNTTTESREVTLTFNGDQHKTAALTITQEEPELATIAELRNLTANTKTDYIWVKGLVTSDKEGKNIDEKNMIIQDASGNAIALQFTTKHDIALGTQVNVLLNGGSKTTVNGLNAIGSLSTALLSPQPTPTITVNPTVKTIANILAGEVADGLLIQLNEVEFKDITKTYGDQPILWNSSEELVLSTLETATFAKEKVSDKNGFVTGHLTQNGGWKLLLRNLDDVKHMTSPRKYDKPQLKLDANAHTFDQQGGEFVVNVTTNSSVRWTVNVSANADWCTVQPSSGTGSASFTVTVAAYAGTGNRTATLTVTADKADPAIVEITQTTIGQREYALSKLAESNLGAKLAATEENILGPNYKETWGLYYQWGRNVGFPHTGATATVPASEEITAEKAQTMTEFITSSNGDWLLNPGSATTWEARAGSSPCPAGYHVPTKDDLIQFFPSNEASGTFATTQSRVIYEKLVDRPGVPDRTLYVGDGTSKIYAIKKFETADAYALRFEMLGQIGKNLYLKITEFLGNEETYFDNATDAEASFNKATATEVRILPLAGMLSFQDGVTLQAPGAASWYWLDAKMRCIYMLNTTKIYENGAQCGYAQPIRCVKD</sequence>
<feature type="domain" description="BACON" evidence="1">
    <location>
        <begin position="65"/>
        <end position="120"/>
    </location>
</feature>
<feature type="domain" description="BACON" evidence="1">
    <location>
        <begin position="448"/>
        <end position="502"/>
    </location>
</feature>
<feature type="domain" description="BACON" evidence="1">
    <location>
        <begin position="155"/>
        <end position="209"/>
    </location>
</feature>
<accession>H1DCV8</accession>
<evidence type="ECO:0000259" key="1">
    <source>
        <dbReference type="Pfam" id="PF13004"/>
    </source>
</evidence>
<proteinExistence type="predicted"/>
<protein>
    <recommendedName>
        <fullName evidence="5">BACON domain-containing protein</fullName>
    </recommendedName>
</protein>
<dbReference type="PROSITE" id="PS51257">
    <property type="entry name" value="PROKAR_LIPOPROTEIN"/>
    <property type="match status" value="1"/>
</dbReference>
<name>H1DCV8_9BACT</name>
<comment type="caution">
    <text evidence="3">The sequence shown here is derived from an EMBL/GenBank/DDBJ whole genome shotgun (WGS) entry which is preliminary data.</text>
</comment>
<keyword evidence="4" id="KW-1185">Reference proteome</keyword>
<dbReference type="Proteomes" id="UP000004892">
    <property type="component" value="Unassembled WGS sequence"/>
</dbReference>
<dbReference type="HOGENOM" id="CLU_358185_0_0_10"/>
<dbReference type="InterPro" id="IPR013783">
    <property type="entry name" value="Ig-like_fold"/>
</dbReference>
<dbReference type="Pfam" id="PF18942">
    <property type="entry name" value="DUF5689"/>
    <property type="match status" value="1"/>
</dbReference>
<dbReference type="RefSeq" id="WP_009135319.1">
    <property type="nucleotide sequence ID" value="NZ_JH594596.1"/>
</dbReference>
<reference evidence="3 4" key="1">
    <citation type="submission" date="2012-01" db="EMBL/GenBank/DDBJ databases">
        <title>The Genome Sequence of Odoribacter laneus YIT 12061.</title>
        <authorList>
            <consortium name="The Broad Institute Genome Sequencing Platform"/>
            <person name="Earl A."/>
            <person name="Ward D."/>
            <person name="Feldgarden M."/>
            <person name="Gevers D."/>
            <person name="Morotomi M."/>
            <person name="Young S.K."/>
            <person name="Zeng Q."/>
            <person name="Gargeya S."/>
            <person name="Fitzgerald M."/>
            <person name="Haas B."/>
            <person name="Abouelleil A."/>
            <person name="Alvarado L."/>
            <person name="Arachchi H.M."/>
            <person name="Berlin A."/>
            <person name="Chapman S.B."/>
            <person name="Gearin G."/>
            <person name="Goldberg J."/>
            <person name="Griggs A."/>
            <person name="Gujja S."/>
            <person name="Hansen M."/>
            <person name="Heiman D."/>
            <person name="Howarth C."/>
            <person name="Larimer J."/>
            <person name="Lui A."/>
            <person name="MacDonald P.J.P."/>
            <person name="McCowen C."/>
            <person name="Montmayeur A."/>
            <person name="Murphy C."/>
            <person name="Neiman D."/>
            <person name="Pearson M."/>
            <person name="Priest M."/>
            <person name="Roberts A."/>
            <person name="Saif S."/>
            <person name="Shea T."/>
            <person name="Sisk P."/>
            <person name="Stolte C."/>
            <person name="Sykes S."/>
            <person name="Wortman J."/>
            <person name="Nusbaum C."/>
            <person name="Birren B."/>
        </authorList>
    </citation>
    <scope>NUCLEOTIDE SEQUENCE [LARGE SCALE GENOMIC DNA]</scope>
    <source>
        <strain evidence="3 4">YIT 12061</strain>
    </source>
</reference>